<dbReference type="PANTHER" id="PTHR19367:SF18">
    <property type="entry name" value="T CELL RECEPTOR ALPHA VARIABLE 16"/>
    <property type="match status" value="1"/>
</dbReference>
<evidence type="ECO:0000256" key="4">
    <source>
        <dbReference type="ARBA" id="ARBA00023319"/>
    </source>
</evidence>
<name>A0A3B4E8A4_PYGNA</name>
<dbReference type="InterPro" id="IPR003599">
    <property type="entry name" value="Ig_sub"/>
</dbReference>
<feature type="domain" description="Ig-like" evidence="6">
    <location>
        <begin position="9"/>
        <end position="113"/>
    </location>
</feature>
<keyword evidence="8" id="KW-1185">Reference proteome</keyword>
<dbReference type="InterPro" id="IPR051287">
    <property type="entry name" value="TCR_variable_region"/>
</dbReference>
<evidence type="ECO:0000256" key="2">
    <source>
        <dbReference type="ARBA" id="ARBA00023130"/>
    </source>
</evidence>
<dbReference type="InterPro" id="IPR013106">
    <property type="entry name" value="Ig_V-set"/>
</dbReference>
<evidence type="ECO:0000259" key="6">
    <source>
        <dbReference type="PROSITE" id="PS50835"/>
    </source>
</evidence>
<sequence>MIKWSKYSPNNCAHKCRGKDTVFQPRRQQWASERETVTLDCEYNTTNLDPTLLWYQQKDHHSPKYILLTNSYGAGDTAAEFRERFHSSLNSSTRRAPLMIQKLSVSDSAVYYCLQWYRQYPGSRPEFLLFLTEVGGGSDPALRLTAEANRQMKRVDLNISHTVVSDSALYYCALVPTVTGNSATLYKNTLHSHTEHSKDLFLTGWSSYVLITVESKGFYSKTEDAL</sequence>
<evidence type="ECO:0000313" key="7">
    <source>
        <dbReference type="Ensembl" id="ENSPNAP00000032015.2"/>
    </source>
</evidence>
<protein>
    <recommendedName>
        <fullName evidence="6">Ig-like domain-containing protein</fullName>
    </recommendedName>
</protein>
<keyword evidence="5" id="KW-1279">T cell receptor</keyword>
<evidence type="ECO:0000256" key="3">
    <source>
        <dbReference type="ARBA" id="ARBA00023170"/>
    </source>
</evidence>
<dbReference type="AlphaFoldDB" id="A0A3B4E8A4"/>
<dbReference type="STRING" id="42514.ENSPNAP00000032015"/>
<proteinExistence type="predicted"/>
<keyword evidence="1" id="KW-0732">Signal</keyword>
<dbReference type="SUPFAM" id="SSF48726">
    <property type="entry name" value="Immunoglobulin"/>
    <property type="match status" value="2"/>
</dbReference>
<dbReference type="OMA" id="MPCHIRR"/>
<dbReference type="GO" id="GO:0002250">
    <property type="term" value="P:adaptive immune response"/>
    <property type="evidence" value="ECO:0007669"/>
    <property type="project" value="UniProtKB-KW"/>
</dbReference>
<dbReference type="SMART" id="SM00409">
    <property type="entry name" value="IG"/>
    <property type="match status" value="1"/>
</dbReference>
<dbReference type="Proteomes" id="UP001501920">
    <property type="component" value="Chromosome 2"/>
</dbReference>
<evidence type="ECO:0000256" key="5">
    <source>
        <dbReference type="ARBA" id="ARBA00043266"/>
    </source>
</evidence>
<dbReference type="InterPro" id="IPR013783">
    <property type="entry name" value="Ig-like_fold"/>
</dbReference>
<dbReference type="Pfam" id="PF07686">
    <property type="entry name" value="V-set"/>
    <property type="match status" value="2"/>
</dbReference>
<evidence type="ECO:0000313" key="8">
    <source>
        <dbReference type="Proteomes" id="UP001501920"/>
    </source>
</evidence>
<dbReference type="Ensembl" id="ENSPNAT00000037087.2">
    <property type="protein sequence ID" value="ENSPNAP00000032015.2"/>
    <property type="gene ID" value="ENSPNAG00000030807.1"/>
</dbReference>
<dbReference type="SMART" id="SM00406">
    <property type="entry name" value="IGv"/>
    <property type="match status" value="1"/>
</dbReference>
<dbReference type="CDD" id="cd00099">
    <property type="entry name" value="IgV"/>
    <property type="match status" value="1"/>
</dbReference>
<dbReference type="InterPro" id="IPR036179">
    <property type="entry name" value="Ig-like_dom_sf"/>
</dbReference>
<reference evidence="7" key="3">
    <citation type="submission" date="2025-09" db="UniProtKB">
        <authorList>
            <consortium name="Ensembl"/>
        </authorList>
    </citation>
    <scope>IDENTIFICATION</scope>
</reference>
<reference evidence="7 8" key="1">
    <citation type="submission" date="2020-10" db="EMBL/GenBank/DDBJ databases">
        <title>Pygocentrus nattereri (red-bellied piranha) genome, fPygNat1, primary haplotype.</title>
        <authorList>
            <person name="Myers G."/>
            <person name="Meyer A."/>
            <person name="Karagic N."/>
            <person name="Pippel M."/>
            <person name="Winkler S."/>
            <person name="Tracey A."/>
            <person name="Wood J."/>
            <person name="Formenti G."/>
            <person name="Howe K."/>
            <person name="Fedrigo O."/>
            <person name="Jarvis E.D."/>
        </authorList>
    </citation>
    <scope>NUCLEOTIDE SEQUENCE [LARGE SCALE GENOMIC DNA]</scope>
</reference>
<dbReference type="InterPro" id="IPR007110">
    <property type="entry name" value="Ig-like_dom"/>
</dbReference>
<keyword evidence="2" id="KW-1064">Adaptive immunity</keyword>
<reference evidence="7" key="2">
    <citation type="submission" date="2025-08" db="UniProtKB">
        <authorList>
            <consortium name="Ensembl"/>
        </authorList>
    </citation>
    <scope>IDENTIFICATION</scope>
</reference>
<keyword evidence="4" id="KW-0393">Immunoglobulin domain</keyword>
<organism evidence="7 8">
    <name type="scientific">Pygocentrus nattereri</name>
    <name type="common">Red-bellied piranha</name>
    <dbReference type="NCBI Taxonomy" id="42514"/>
    <lineage>
        <taxon>Eukaryota</taxon>
        <taxon>Metazoa</taxon>
        <taxon>Chordata</taxon>
        <taxon>Craniata</taxon>
        <taxon>Vertebrata</taxon>
        <taxon>Euteleostomi</taxon>
        <taxon>Actinopterygii</taxon>
        <taxon>Neopterygii</taxon>
        <taxon>Teleostei</taxon>
        <taxon>Ostariophysi</taxon>
        <taxon>Characiformes</taxon>
        <taxon>Characoidei</taxon>
        <taxon>Pygocentrus</taxon>
    </lineage>
</organism>
<keyword evidence="5" id="KW-0391">Immunity</keyword>
<accession>A0A3B4E8A4</accession>
<dbReference type="PROSITE" id="PS50835">
    <property type="entry name" value="IG_LIKE"/>
    <property type="match status" value="1"/>
</dbReference>
<evidence type="ECO:0000256" key="1">
    <source>
        <dbReference type="ARBA" id="ARBA00022729"/>
    </source>
</evidence>
<dbReference type="PANTHER" id="PTHR19367">
    <property type="entry name" value="T-CELL RECEPTOR ALPHA CHAIN V REGION"/>
    <property type="match status" value="1"/>
</dbReference>
<dbReference type="Gene3D" id="2.60.40.10">
    <property type="entry name" value="Immunoglobulins"/>
    <property type="match status" value="2"/>
</dbReference>
<dbReference type="GO" id="GO:0042101">
    <property type="term" value="C:T cell receptor complex"/>
    <property type="evidence" value="ECO:0007669"/>
    <property type="project" value="UniProtKB-KW"/>
</dbReference>
<keyword evidence="3" id="KW-0675">Receptor</keyword>
<dbReference type="GeneTree" id="ENSGT01030000234557"/>